<accession>A0A1H5P9B9</accession>
<evidence type="ECO:0000313" key="2">
    <source>
        <dbReference type="Proteomes" id="UP000182725"/>
    </source>
</evidence>
<sequence length="107" mass="12068">MKMGIELIQGSLPCKTHAVQPHGAHVIVGRMRYGKGWVAKQQIVEFLLQGKTRFHASSNAQGSHQREKPVDLALWMESKFRGHRQVGLIFSAAERPVFDTDARMESK</sequence>
<dbReference type="EMBL" id="FNTV01000002">
    <property type="protein sequence ID" value="SEF10513.1"/>
    <property type="molecule type" value="Genomic_DNA"/>
</dbReference>
<organism evidence="1 2">
    <name type="scientific">Arthrobacter alpinus</name>
    <dbReference type="NCBI Taxonomy" id="656366"/>
    <lineage>
        <taxon>Bacteria</taxon>
        <taxon>Bacillati</taxon>
        <taxon>Actinomycetota</taxon>
        <taxon>Actinomycetes</taxon>
        <taxon>Micrococcales</taxon>
        <taxon>Micrococcaceae</taxon>
        <taxon>Arthrobacter</taxon>
    </lineage>
</organism>
<evidence type="ECO:0000313" key="1">
    <source>
        <dbReference type="EMBL" id="SEF10513.1"/>
    </source>
</evidence>
<dbReference type="AlphaFoldDB" id="A0A1H5P9B9"/>
<dbReference type="Proteomes" id="UP000182725">
    <property type="component" value="Unassembled WGS sequence"/>
</dbReference>
<gene>
    <name evidence="1" type="ORF">SAMN04489740_4000</name>
</gene>
<protein>
    <submittedName>
        <fullName evidence="1">Uncharacterized protein</fullName>
    </submittedName>
</protein>
<name>A0A1H5P9B9_9MICC</name>
<reference evidence="1 2" key="1">
    <citation type="submission" date="2016-10" db="EMBL/GenBank/DDBJ databases">
        <authorList>
            <person name="de Groot N.N."/>
        </authorList>
    </citation>
    <scope>NUCLEOTIDE SEQUENCE [LARGE SCALE GENOMIC DNA]</scope>
    <source>
        <strain evidence="1 2">DSM 22274</strain>
    </source>
</reference>
<proteinExistence type="predicted"/>